<comment type="caution">
    <text evidence="2">The sequence shown here is derived from an EMBL/GenBank/DDBJ whole genome shotgun (WGS) entry which is preliminary data.</text>
</comment>
<proteinExistence type="predicted"/>
<dbReference type="AlphaFoldDB" id="A0A9Q0SDE9"/>
<sequence length="62" mass="7196">MSQVLDILLFRNLFPFIVFTSMVLLYNFQSLINSVDSNNASLFCPEKQALTKSTHTYIDYDK</sequence>
<reference evidence="2" key="2">
    <citation type="journal article" date="2023" name="Int. J. Mol. Sci.">
        <title>De Novo Assembly and Annotation of 11 Diverse Shrub Willow (Salix) Genomes Reveals Novel Gene Organization in Sex-Linked Regions.</title>
        <authorList>
            <person name="Hyden B."/>
            <person name="Feng K."/>
            <person name="Yates T.B."/>
            <person name="Jawdy S."/>
            <person name="Cereghino C."/>
            <person name="Smart L.B."/>
            <person name="Muchero W."/>
        </authorList>
    </citation>
    <scope>NUCLEOTIDE SEQUENCE</scope>
    <source>
        <tissue evidence="2">Shoot tip</tissue>
    </source>
</reference>
<organism evidence="2 3">
    <name type="scientific">Salix purpurea</name>
    <name type="common">Purple osier willow</name>
    <dbReference type="NCBI Taxonomy" id="77065"/>
    <lineage>
        <taxon>Eukaryota</taxon>
        <taxon>Viridiplantae</taxon>
        <taxon>Streptophyta</taxon>
        <taxon>Embryophyta</taxon>
        <taxon>Tracheophyta</taxon>
        <taxon>Spermatophyta</taxon>
        <taxon>Magnoliopsida</taxon>
        <taxon>eudicotyledons</taxon>
        <taxon>Gunneridae</taxon>
        <taxon>Pentapetalae</taxon>
        <taxon>rosids</taxon>
        <taxon>fabids</taxon>
        <taxon>Malpighiales</taxon>
        <taxon>Salicaceae</taxon>
        <taxon>Saliceae</taxon>
        <taxon>Salix</taxon>
    </lineage>
</organism>
<dbReference type="Proteomes" id="UP001151532">
    <property type="component" value="Unassembled WGS sequence"/>
</dbReference>
<keyword evidence="3" id="KW-1185">Reference proteome</keyword>
<evidence type="ECO:0000313" key="3">
    <source>
        <dbReference type="Proteomes" id="UP001151532"/>
    </source>
</evidence>
<dbReference type="EMBL" id="JAPFFK010000604">
    <property type="protein sequence ID" value="KAJ6673008.1"/>
    <property type="molecule type" value="Genomic_DNA"/>
</dbReference>
<name>A0A9Q0SDE9_SALPP</name>
<keyword evidence="1" id="KW-1133">Transmembrane helix</keyword>
<reference evidence="2" key="1">
    <citation type="submission" date="2022-11" db="EMBL/GenBank/DDBJ databases">
        <authorList>
            <person name="Hyden B.L."/>
            <person name="Feng K."/>
            <person name="Yates T."/>
            <person name="Jawdy S."/>
            <person name="Smart L.B."/>
            <person name="Muchero W."/>
        </authorList>
    </citation>
    <scope>NUCLEOTIDE SEQUENCE</scope>
    <source>
        <tissue evidence="2">Shoot tip</tissue>
    </source>
</reference>
<evidence type="ECO:0000256" key="1">
    <source>
        <dbReference type="SAM" id="Phobius"/>
    </source>
</evidence>
<protein>
    <submittedName>
        <fullName evidence="2">Uncharacterized protein</fullName>
    </submittedName>
</protein>
<accession>A0A9Q0SDE9</accession>
<feature type="transmembrane region" description="Helical" evidence="1">
    <location>
        <begin position="12"/>
        <end position="32"/>
    </location>
</feature>
<keyword evidence="1" id="KW-0472">Membrane</keyword>
<gene>
    <name evidence="2" type="ORF">OIU79_026090</name>
</gene>
<evidence type="ECO:0000313" key="2">
    <source>
        <dbReference type="EMBL" id="KAJ6673008.1"/>
    </source>
</evidence>
<keyword evidence="1" id="KW-0812">Transmembrane</keyword>